<dbReference type="Proteomes" id="UP000278035">
    <property type="component" value="Chromosome"/>
</dbReference>
<accession>A0A3G8M0R6</accession>
<keyword evidence="5" id="KW-1185">Reference proteome</keyword>
<dbReference type="PANTHER" id="PTHR35024:SF4">
    <property type="entry name" value="POLYMER-FORMING CYTOSKELETAL PROTEIN"/>
    <property type="match status" value="1"/>
</dbReference>
<evidence type="ECO:0000256" key="3">
    <source>
        <dbReference type="SAM" id="Phobius"/>
    </source>
</evidence>
<evidence type="ECO:0000313" key="5">
    <source>
        <dbReference type="Proteomes" id="UP000278035"/>
    </source>
</evidence>
<proteinExistence type="inferred from homology"/>
<dbReference type="RefSeq" id="WP_124732069.1">
    <property type="nucleotide sequence ID" value="NZ_CBCSKC010000005.1"/>
</dbReference>
<dbReference type="Pfam" id="PF04519">
    <property type="entry name" value="Bactofilin"/>
    <property type="match status" value="1"/>
</dbReference>
<keyword evidence="3" id="KW-0472">Membrane</keyword>
<dbReference type="InterPro" id="IPR007607">
    <property type="entry name" value="BacA/B"/>
</dbReference>
<protein>
    <submittedName>
        <fullName evidence="4">Polymer-forming cytoskeletal protein</fullName>
    </submittedName>
</protein>
<dbReference type="EMBL" id="CP034015">
    <property type="protein sequence ID" value="AZG74578.1"/>
    <property type="molecule type" value="Genomic_DNA"/>
</dbReference>
<name>A0A3G8M0R6_9GAMM</name>
<comment type="similarity">
    <text evidence="1">Belongs to the bactofilin family.</text>
</comment>
<keyword evidence="3" id="KW-1133">Transmembrane helix</keyword>
<sequence>MNNKNKGITYIGIDMALEGDVRLQGPAVVAGQTKGTINSTDQIKIEQGGVVEGEVFCQEMRVSGLFKGKLHCNKLVIVSSGIVEGEVASHQMEIYDGGQFVGMRTKGPDASGLPQADIELTSHQQAHKPSGAANSVFSGRKLIYAAVATIVIIAATVLQPTISKVLNGGQILSADINQANVAQYPQSTSSVTEDNAAVLLQEMDQQTSFVEQAEELINAGQSDINVAMEDLHALAQTSEALGDSQTTSDDVEQHESTLVMPDKQ</sequence>
<dbReference type="AlphaFoldDB" id="A0A3G8M0R6"/>
<dbReference type="PANTHER" id="PTHR35024">
    <property type="entry name" value="HYPOTHETICAL CYTOSOLIC PROTEIN"/>
    <property type="match status" value="1"/>
</dbReference>
<feature type="transmembrane region" description="Helical" evidence="3">
    <location>
        <begin position="142"/>
        <end position="162"/>
    </location>
</feature>
<evidence type="ECO:0000256" key="2">
    <source>
        <dbReference type="SAM" id="MobiDB-lite"/>
    </source>
</evidence>
<feature type="region of interest" description="Disordered" evidence="2">
    <location>
        <begin position="240"/>
        <end position="264"/>
    </location>
</feature>
<gene>
    <name evidence="4" type="ORF">EGC82_18600</name>
</gene>
<reference evidence="5" key="1">
    <citation type="submission" date="2018-11" db="EMBL/GenBank/DDBJ databases">
        <title>Shewanella sp. M2.</title>
        <authorList>
            <person name="Hwang Y.J."/>
            <person name="Hwang C.Y."/>
        </authorList>
    </citation>
    <scope>NUCLEOTIDE SEQUENCE [LARGE SCALE GENOMIC DNA]</scope>
    <source>
        <strain evidence="5">LMG 19866</strain>
    </source>
</reference>
<dbReference type="OrthoDB" id="7352220at2"/>
<evidence type="ECO:0000256" key="1">
    <source>
        <dbReference type="ARBA" id="ARBA00044755"/>
    </source>
</evidence>
<organism evidence="4 5">
    <name type="scientific">Shewanella livingstonensis</name>
    <dbReference type="NCBI Taxonomy" id="150120"/>
    <lineage>
        <taxon>Bacteria</taxon>
        <taxon>Pseudomonadati</taxon>
        <taxon>Pseudomonadota</taxon>
        <taxon>Gammaproteobacteria</taxon>
        <taxon>Alteromonadales</taxon>
        <taxon>Shewanellaceae</taxon>
        <taxon>Shewanella</taxon>
    </lineage>
</organism>
<evidence type="ECO:0000313" key="4">
    <source>
        <dbReference type="EMBL" id="AZG74578.1"/>
    </source>
</evidence>
<dbReference type="KEGG" id="slj:EGC82_18600"/>
<keyword evidence="3" id="KW-0812">Transmembrane</keyword>